<sequence length="371" mass="39075">MNRKQVGRGTALATIAAVSALTLVGCNSDDNSADGGSSSSNGDSNLSGTIGQLTAEGSSAQQKAMSVFSAKYSQAVPGAQFSYNSTGSGAGQKQFIAGQVNFGGSDSPLDDSQMAEAKDKNCKSDVWQLPMVIGPVAVAYKLDGVDRVALSPEVIAKIFKGEIKKWNDDAIKKLNDGVNLPDKDIKVIYRSDESGTSDNFQKFLKASAPGQWDSEGKAFPSTTGSGANGSSGVVQEVGATDGAITYVEAGFAKEAKLKEAAIDFGQGPVELNKETVGNALDKLTYKGEGNNMVVDTDALFGLKEKDSYPLFLTTYELVCSKYQDSSTGDRVRDFLTVAINDGQDSNLEDQGYIPVTGQLKDKLTSAIKEIK</sequence>
<feature type="region of interest" description="Disordered" evidence="6">
    <location>
        <begin position="210"/>
        <end position="230"/>
    </location>
</feature>
<dbReference type="Proteomes" id="UP000249432">
    <property type="component" value="Unassembled WGS sequence"/>
</dbReference>
<feature type="compositionally biased region" description="Low complexity" evidence="6">
    <location>
        <begin position="221"/>
        <end position="230"/>
    </location>
</feature>
<dbReference type="PANTHER" id="PTHR42996">
    <property type="entry name" value="PHOSPHATE-BINDING PROTEIN PSTS"/>
    <property type="match status" value="1"/>
</dbReference>
<feature type="binding site" evidence="5">
    <location>
        <position position="106"/>
    </location>
    <ligand>
        <name>phosphate</name>
        <dbReference type="ChEBI" id="CHEBI:43474"/>
    </ligand>
</feature>
<name>A0A2W5SME4_9CORY</name>
<dbReference type="SUPFAM" id="SSF53850">
    <property type="entry name" value="Periplasmic binding protein-like II"/>
    <property type="match status" value="1"/>
</dbReference>
<dbReference type="PANTHER" id="PTHR42996:SF1">
    <property type="entry name" value="PHOSPHATE-BINDING PROTEIN PSTS"/>
    <property type="match status" value="1"/>
</dbReference>
<comment type="caution">
    <text evidence="8">The sequence shown here is derived from an EMBL/GenBank/DDBJ whole genome shotgun (WGS) entry which is preliminary data.</text>
</comment>
<dbReference type="PROSITE" id="PS51257">
    <property type="entry name" value="PROKAR_LIPOPROTEIN"/>
    <property type="match status" value="1"/>
</dbReference>
<accession>A0A2W5SME4</accession>
<feature type="domain" description="PBP" evidence="7">
    <location>
        <begin position="48"/>
        <end position="338"/>
    </location>
</feature>
<dbReference type="CDD" id="cd13565">
    <property type="entry name" value="PBP2_PstS"/>
    <property type="match status" value="1"/>
</dbReference>
<evidence type="ECO:0000256" key="1">
    <source>
        <dbReference type="ARBA" id="ARBA00008725"/>
    </source>
</evidence>
<protein>
    <recommendedName>
        <fullName evidence="4">Phosphate-binding protein</fullName>
    </recommendedName>
</protein>
<dbReference type="InterPro" id="IPR050962">
    <property type="entry name" value="Phosphate-bind_PstS"/>
</dbReference>
<gene>
    <name evidence="8" type="primary">pstS</name>
    <name evidence="8" type="ORF">DI525_09315</name>
</gene>
<dbReference type="Pfam" id="PF12849">
    <property type="entry name" value="PBP_like_2"/>
    <property type="match status" value="1"/>
</dbReference>
<dbReference type="InterPro" id="IPR005673">
    <property type="entry name" value="ABC_phos-bd_PstS"/>
</dbReference>
<feature type="compositionally biased region" description="Low complexity" evidence="6">
    <location>
        <begin position="31"/>
        <end position="48"/>
    </location>
</feature>
<dbReference type="RefSeq" id="WP_303735437.1">
    <property type="nucleotide sequence ID" value="NZ_CAKZHK010000006.1"/>
</dbReference>
<evidence type="ECO:0000256" key="6">
    <source>
        <dbReference type="SAM" id="MobiDB-lite"/>
    </source>
</evidence>
<dbReference type="InterPro" id="IPR024370">
    <property type="entry name" value="PBP_domain"/>
</dbReference>
<dbReference type="NCBIfam" id="TIGR00975">
    <property type="entry name" value="3a0107s03"/>
    <property type="match status" value="1"/>
</dbReference>
<dbReference type="Gene3D" id="3.40.190.10">
    <property type="entry name" value="Periplasmic binding protein-like II"/>
    <property type="match status" value="2"/>
</dbReference>
<evidence type="ECO:0000256" key="2">
    <source>
        <dbReference type="ARBA" id="ARBA00022448"/>
    </source>
</evidence>
<dbReference type="AlphaFoldDB" id="A0A2W5SME4"/>
<feature type="binding site" evidence="5">
    <location>
        <begin position="58"/>
        <end position="60"/>
    </location>
    <ligand>
        <name>phosphate</name>
        <dbReference type="ChEBI" id="CHEBI:43474"/>
    </ligand>
</feature>
<feature type="binding site" evidence="5">
    <location>
        <begin position="194"/>
        <end position="196"/>
    </location>
    <ligand>
        <name>phosphate</name>
        <dbReference type="ChEBI" id="CHEBI:43474"/>
    </ligand>
</feature>
<evidence type="ECO:0000259" key="7">
    <source>
        <dbReference type="Pfam" id="PF12849"/>
    </source>
</evidence>
<evidence type="ECO:0000313" key="9">
    <source>
        <dbReference type="Proteomes" id="UP000249432"/>
    </source>
</evidence>
<keyword evidence="3 4" id="KW-0592">Phosphate transport</keyword>
<dbReference type="GO" id="GO:0043190">
    <property type="term" value="C:ATP-binding cassette (ABC) transporter complex"/>
    <property type="evidence" value="ECO:0007669"/>
    <property type="project" value="InterPro"/>
</dbReference>
<evidence type="ECO:0000256" key="5">
    <source>
        <dbReference type="PIRSR" id="PIRSR002756-1"/>
    </source>
</evidence>
<comment type="similarity">
    <text evidence="1 4">Belongs to the PstS family.</text>
</comment>
<dbReference type="EMBL" id="QFRA01000031">
    <property type="protein sequence ID" value="PZR03690.1"/>
    <property type="molecule type" value="Genomic_DNA"/>
</dbReference>
<feature type="binding site" evidence="5">
    <location>
        <position position="88"/>
    </location>
    <ligand>
        <name>phosphate</name>
        <dbReference type="ChEBI" id="CHEBI:43474"/>
    </ligand>
</feature>
<evidence type="ECO:0000256" key="3">
    <source>
        <dbReference type="ARBA" id="ARBA00022592"/>
    </source>
</evidence>
<feature type="region of interest" description="Disordered" evidence="6">
    <location>
        <begin position="31"/>
        <end position="51"/>
    </location>
</feature>
<organism evidence="8 9">
    <name type="scientific">Corynebacterium kroppenstedtii</name>
    <dbReference type="NCBI Taxonomy" id="161879"/>
    <lineage>
        <taxon>Bacteria</taxon>
        <taxon>Bacillati</taxon>
        <taxon>Actinomycetota</taxon>
        <taxon>Actinomycetes</taxon>
        <taxon>Mycobacteriales</taxon>
        <taxon>Corynebacteriaceae</taxon>
        <taxon>Corynebacterium</taxon>
    </lineage>
</organism>
<evidence type="ECO:0000313" key="8">
    <source>
        <dbReference type="EMBL" id="PZR03690.1"/>
    </source>
</evidence>
<reference evidence="8 9" key="1">
    <citation type="submission" date="2017-08" db="EMBL/GenBank/DDBJ databases">
        <title>Infants hospitalized years apart are colonized by the same room-sourced microbial strains.</title>
        <authorList>
            <person name="Brooks B."/>
            <person name="Olm M.R."/>
            <person name="Firek B.A."/>
            <person name="Baker R."/>
            <person name="Thomas B.C."/>
            <person name="Morowitz M.J."/>
            <person name="Banfield J.F."/>
        </authorList>
    </citation>
    <scope>NUCLEOTIDE SEQUENCE [LARGE SCALE GENOMIC DNA]</scope>
    <source>
        <strain evidence="8">S2_003_000_R1_3</strain>
    </source>
</reference>
<dbReference type="GO" id="GO:0035435">
    <property type="term" value="P:phosphate ion transmembrane transport"/>
    <property type="evidence" value="ECO:0007669"/>
    <property type="project" value="InterPro"/>
</dbReference>
<dbReference type="PIRSF" id="PIRSF002756">
    <property type="entry name" value="PstS"/>
    <property type="match status" value="1"/>
</dbReference>
<proteinExistence type="inferred from homology"/>
<keyword evidence="2 4" id="KW-0813">Transport</keyword>
<evidence type="ECO:0000256" key="4">
    <source>
        <dbReference type="PIRNR" id="PIRNR002756"/>
    </source>
</evidence>
<dbReference type="GO" id="GO:0042301">
    <property type="term" value="F:phosphate ion binding"/>
    <property type="evidence" value="ECO:0007669"/>
    <property type="project" value="InterPro"/>
</dbReference>